<gene>
    <name evidence="1" type="ORF">ACFQ1O_10580</name>
</gene>
<name>A0ABW3I3K5_9FLAO</name>
<sequence length="286" mass="30584">MIVNLSFSQVGIGTTTPSSAAVLHIETANYITTKVGGFIMPVVTEAEQTSIPVTAADDGLMVFVSDPSTGKWCWDIYDGDQAVWRSINCAPVPVCNTQIYLEDFSGYTLNTGRDRRTNSGDYPGGVTWTVDDSAADFLGQDNDYAYTNATGQFELNNTDGPVSFITQAVTISGYATVCFSVDIDASGNLEYDHSDHSTDDTNNQNDYVNIEYSIDGGAWQLVANYGGNGTVNHTLVAPAVADGTFPTGQVSVSGLSGTTLAIRITSNTWASDEKFFYDNILIEGGN</sequence>
<comment type="caution">
    <text evidence="1">The sequence shown here is derived from an EMBL/GenBank/DDBJ whole genome shotgun (WGS) entry which is preliminary data.</text>
</comment>
<organism evidence="1 2">
    <name type="scientific">Pseudofulvibacter geojedonensis</name>
    <dbReference type="NCBI Taxonomy" id="1123758"/>
    <lineage>
        <taxon>Bacteria</taxon>
        <taxon>Pseudomonadati</taxon>
        <taxon>Bacteroidota</taxon>
        <taxon>Flavobacteriia</taxon>
        <taxon>Flavobacteriales</taxon>
        <taxon>Flavobacteriaceae</taxon>
        <taxon>Pseudofulvibacter</taxon>
    </lineage>
</organism>
<protein>
    <submittedName>
        <fullName evidence="1">Uncharacterized protein</fullName>
    </submittedName>
</protein>
<evidence type="ECO:0000313" key="1">
    <source>
        <dbReference type="EMBL" id="MFD0964450.1"/>
    </source>
</evidence>
<dbReference type="EMBL" id="JBHTJM010000009">
    <property type="protein sequence ID" value="MFD0964450.1"/>
    <property type="molecule type" value="Genomic_DNA"/>
</dbReference>
<dbReference type="Proteomes" id="UP001596997">
    <property type="component" value="Unassembled WGS sequence"/>
</dbReference>
<accession>A0ABW3I3K5</accession>
<keyword evidence="2" id="KW-1185">Reference proteome</keyword>
<reference evidence="2" key="1">
    <citation type="journal article" date="2019" name="Int. J. Syst. Evol. Microbiol.">
        <title>The Global Catalogue of Microorganisms (GCM) 10K type strain sequencing project: providing services to taxonomists for standard genome sequencing and annotation.</title>
        <authorList>
            <consortium name="The Broad Institute Genomics Platform"/>
            <consortium name="The Broad Institute Genome Sequencing Center for Infectious Disease"/>
            <person name="Wu L."/>
            <person name="Ma J."/>
        </authorList>
    </citation>
    <scope>NUCLEOTIDE SEQUENCE [LARGE SCALE GENOMIC DNA]</scope>
    <source>
        <strain evidence="2">CCUG 62114</strain>
    </source>
</reference>
<proteinExistence type="predicted"/>
<dbReference type="Gene3D" id="2.60.120.260">
    <property type="entry name" value="Galactose-binding domain-like"/>
    <property type="match status" value="1"/>
</dbReference>
<evidence type="ECO:0000313" key="2">
    <source>
        <dbReference type="Proteomes" id="UP001596997"/>
    </source>
</evidence>